<sequence>MNDAIFAIGDVHGQYRYLVQALDWIAADPEAGAPIVFIGDYIDRGPDSRAVVERLMRGAPEDTDWICLQGNHDTLLPLFVSEAEDDATQTIARRWLSKAMGGMQTLASYGIDPNADRPLDDIRTEARDRVPVDHVMWLDARPRMHVTDAHVFVHAGIRPGIALDDQDPEDLIWIRRDFLDDPRDHGRLVIHGHTPADIPEHCGNRINVDGGAGYGRPIYPVLLLRGEAFLIGPRGRAAL</sequence>
<keyword evidence="3" id="KW-1185">Reference proteome</keyword>
<dbReference type="Pfam" id="PF00149">
    <property type="entry name" value="Metallophos"/>
    <property type="match status" value="1"/>
</dbReference>
<dbReference type="EMBL" id="JAHRWL010000001">
    <property type="protein sequence ID" value="MBV2359706.1"/>
    <property type="molecule type" value="Genomic_DNA"/>
</dbReference>
<organism evidence="2 3">
    <name type="scientific">Thalassococcus arenae</name>
    <dbReference type="NCBI Taxonomy" id="2851652"/>
    <lineage>
        <taxon>Bacteria</taxon>
        <taxon>Pseudomonadati</taxon>
        <taxon>Pseudomonadota</taxon>
        <taxon>Alphaproteobacteria</taxon>
        <taxon>Rhodobacterales</taxon>
        <taxon>Roseobacteraceae</taxon>
        <taxon>Thalassococcus</taxon>
    </lineage>
</organism>
<dbReference type="PANTHER" id="PTHR42850">
    <property type="entry name" value="METALLOPHOSPHOESTERASE"/>
    <property type="match status" value="1"/>
</dbReference>
<dbReference type="RefSeq" id="WP_217777503.1">
    <property type="nucleotide sequence ID" value="NZ_JAHRWL010000001.1"/>
</dbReference>
<proteinExistence type="predicted"/>
<dbReference type="Proteomes" id="UP001166293">
    <property type="component" value="Unassembled WGS sequence"/>
</dbReference>
<evidence type="ECO:0000259" key="1">
    <source>
        <dbReference type="Pfam" id="PF00149"/>
    </source>
</evidence>
<reference evidence="2" key="1">
    <citation type="submission" date="2021-06" db="EMBL/GenBank/DDBJ databases">
        <title>Thalassococcus sp. CAU 1522 isolated from sea sand, Republic of Korea.</title>
        <authorList>
            <person name="Kim W."/>
        </authorList>
    </citation>
    <scope>NUCLEOTIDE SEQUENCE</scope>
    <source>
        <strain evidence="2">CAU 1522</strain>
    </source>
</reference>
<gene>
    <name evidence="2" type="ORF">KUH32_07965</name>
</gene>
<dbReference type="InterPro" id="IPR050126">
    <property type="entry name" value="Ap4A_hydrolase"/>
</dbReference>
<protein>
    <submittedName>
        <fullName evidence="2">Metallophosphoesterase</fullName>
    </submittedName>
</protein>
<dbReference type="InterPro" id="IPR004843">
    <property type="entry name" value="Calcineurin-like_PHP"/>
</dbReference>
<name>A0ABS6N6Q9_9RHOB</name>
<comment type="caution">
    <text evidence="2">The sequence shown here is derived from an EMBL/GenBank/DDBJ whole genome shotgun (WGS) entry which is preliminary data.</text>
</comment>
<accession>A0ABS6N6Q9</accession>
<feature type="domain" description="Calcineurin-like phosphoesterase" evidence="1">
    <location>
        <begin position="5"/>
        <end position="195"/>
    </location>
</feature>
<evidence type="ECO:0000313" key="2">
    <source>
        <dbReference type="EMBL" id="MBV2359706.1"/>
    </source>
</evidence>
<dbReference type="PANTHER" id="PTHR42850:SF4">
    <property type="entry name" value="ZINC-DEPENDENT ENDOPOLYPHOSPHATASE"/>
    <property type="match status" value="1"/>
</dbReference>
<evidence type="ECO:0000313" key="3">
    <source>
        <dbReference type="Proteomes" id="UP001166293"/>
    </source>
</evidence>